<accession>A0A0G0MF68</accession>
<dbReference type="SUPFAM" id="SSF53271">
    <property type="entry name" value="PRTase-like"/>
    <property type="match status" value="1"/>
</dbReference>
<organism evidence="1 2">
    <name type="scientific">Yanofskybacteria sp. (strain GW2011_GWA1_39_13)</name>
    <dbReference type="NCBI Taxonomy" id="1619019"/>
    <lineage>
        <taxon>Bacteria</taxon>
        <taxon>Candidatus Yanofskyibacteriota</taxon>
    </lineage>
</organism>
<dbReference type="InterPro" id="IPR029057">
    <property type="entry name" value="PRTase-like"/>
</dbReference>
<evidence type="ECO:0000313" key="1">
    <source>
        <dbReference type="EMBL" id="KKR02684.1"/>
    </source>
</evidence>
<dbReference type="Proteomes" id="UP000034845">
    <property type="component" value="Unassembled WGS sequence"/>
</dbReference>
<dbReference type="AlphaFoldDB" id="A0A0G0MF68"/>
<comment type="caution">
    <text evidence="1">The sequence shown here is derived from an EMBL/GenBank/DDBJ whole genome shotgun (WGS) entry which is preliminary data.</text>
</comment>
<gene>
    <name evidence="1" type="ORF">UT29_C0001G0164</name>
</gene>
<sequence>MSEKIPTTNTELNQAEIGCEIQLGEEIAELEKPIKIIIEKIKNRIENGEYGLIIGDDASGRIPTRILGDFIREISRIRGHHQPNIIFIPGKLKEGMLGVVGSGERQMVQKKFEQHLSKYGAIPDKKILIITDTVFSGESLRGLADLIKEAGYVLEIATIGQEFSGPFGRPNRLADENLEGIEIVSGEFSATKEQEEETGWAHTPMIYAKKDMSGVHKSSGYLKSERLVDEIGSYFRRDMIQDEIEQARKDAKTMTSKLIDWYESQKQNEK</sequence>
<proteinExistence type="predicted"/>
<evidence type="ECO:0008006" key="3">
    <source>
        <dbReference type="Google" id="ProtNLM"/>
    </source>
</evidence>
<dbReference type="Gene3D" id="3.40.50.2020">
    <property type="match status" value="1"/>
</dbReference>
<name>A0A0G0MF68_YANXG</name>
<reference evidence="1 2" key="1">
    <citation type="journal article" date="2015" name="Nature">
        <title>rRNA introns, odd ribosomes, and small enigmatic genomes across a large radiation of phyla.</title>
        <authorList>
            <person name="Brown C.T."/>
            <person name="Hug L.A."/>
            <person name="Thomas B.C."/>
            <person name="Sharon I."/>
            <person name="Castelle C.J."/>
            <person name="Singh A."/>
            <person name="Wilkins M.J."/>
            <person name="Williams K.H."/>
            <person name="Banfield J.F."/>
        </authorList>
    </citation>
    <scope>NUCLEOTIDE SEQUENCE [LARGE SCALE GENOMIC DNA]</scope>
    <source>
        <strain evidence="2">GW2011_GWA1_39_13</strain>
    </source>
</reference>
<evidence type="ECO:0000313" key="2">
    <source>
        <dbReference type="Proteomes" id="UP000034845"/>
    </source>
</evidence>
<dbReference type="EMBL" id="LBWF01000001">
    <property type="protein sequence ID" value="KKR02684.1"/>
    <property type="molecule type" value="Genomic_DNA"/>
</dbReference>
<protein>
    <recommendedName>
        <fullName evidence="3">Phosphoribosyltransferase domain-containing protein</fullName>
    </recommendedName>
</protein>